<comment type="caution">
    <text evidence="1">The sequence shown here is derived from an EMBL/GenBank/DDBJ whole genome shotgun (WGS) entry which is preliminary data.</text>
</comment>
<accession>A0A4U2PV76</accession>
<reference evidence="1 2" key="1">
    <citation type="submission" date="2018-01" db="EMBL/GenBank/DDBJ databases">
        <title>Bacillales members from the olive rhizosphere are effective biological control agents against Verticillium dahliae.</title>
        <authorList>
            <person name="Gomez-Lama C."/>
            <person name="Legarda G."/>
            <person name="Ruano-Rosa D."/>
            <person name="Pizarro-Tobias P."/>
            <person name="Valverde-Corredor A."/>
            <person name="Niqui J.L."/>
            <person name="Trivino J.C."/>
            <person name="Roca A."/>
            <person name="Mercado-Blanco J."/>
        </authorList>
    </citation>
    <scope>NUCLEOTIDE SEQUENCE [LARGE SCALE GENOMIC DNA]</scope>
    <source>
        <strain evidence="1 2">PIC167</strain>
    </source>
</reference>
<sequence length="280" mass="31899">MKNKGLSSKLPNEPYALQLLRAAAHLNTGLAALAKSQSRMVSFLSDKTNENSSSPLWLQLNHSILQQLETSLLIQMEVGNHWNTLISIFHEDIRLRREYRSVLSEISTSIDALETAISLLFEQIIRFQFLLSVDPSTHLYKDVHQDSQRLYHQIERALHLLEHGQHLMHWIKKQGNSSPSSENSQFPSEVQQARRAGSLGWLRLLKIQWDSGHAASMLPPGQMNHLPKAIEQLQSIYNIYSGDLAGFDAYVQQQKTGPPKRQPTFGKVWLSPLLPLSRHF</sequence>
<evidence type="ECO:0000313" key="1">
    <source>
        <dbReference type="EMBL" id="TKH43533.1"/>
    </source>
</evidence>
<name>A0A4U2PV76_9BACL</name>
<evidence type="ECO:0000313" key="2">
    <source>
        <dbReference type="Proteomes" id="UP000308114"/>
    </source>
</evidence>
<proteinExistence type="predicted"/>
<organism evidence="1 2">
    <name type="scientific">Paenibacillus terrae</name>
    <dbReference type="NCBI Taxonomy" id="159743"/>
    <lineage>
        <taxon>Bacteria</taxon>
        <taxon>Bacillati</taxon>
        <taxon>Bacillota</taxon>
        <taxon>Bacilli</taxon>
        <taxon>Bacillales</taxon>
        <taxon>Paenibacillaceae</taxon>
        <taxon>Paenibacillus</taxon>
    </lineage>
</organism>
<dbReference type="Proteomes" id="UP000308114">
    <property type="component" value="Unassembled WGS sequence"/>
</dbReference>
<protein>
    <submittedName>
        <fullName evidence="1">Uncharacterized protein</fullName>
    </submittedName>
</protein>
<dbReference type="RefSeq" id="WP_137062410.1">
    <property type="nucleotide sequence ID" value="NZ_PNXQ01000013.1"/>
</dbReference>
<dbReference type="EMBL" id="PNXQ01000013">
    <property type="protein sequence ID" value="TKH43533.1"/>
    <property type="molecule type" value="Genomic_DNA"/>
</dbReference>
<dbReference type="AlphaFoldDB" id="A0A4U2PV76"/>
<gene>
    <name evidence="1" type="ORF">C1I60_14725</name>
</gene>